<dbReference type="InterPro" id="IPR000456">
    <property type="entry name" value="Ribosomal_bL17"/>
</dbReference>
<evidence type="ECO:0000256" key="2">
    <source>
        <dbReference type="ARBA" id="ARBA00022980"/>
    </source>
</evidence>
<dbReference type="GO" id="GO:0022625">
    <property type="term" value="C:cytosolic large ribosomal subunit"/>
    <property type="evidence" value="ECO:0007669"/>
    <property type="project" value="TreeGrafter"/>
</dbReference>
<proteinExistence type="inferred from homology"/>
<dbReference type="Pfam" id="PF01196">
    <property type="entry name" value="Ribosomal_L17"/>
    <property type="match status" value="1"/>
</dbReference>
<dbReference type="PANTHER" id="PTHR14413:SF16">
    <property type="entry name" value="LARGE RIBOSOMAL SUBUNIT PROTEIN BL17M"/>
    <property type="match status" value="1"/>
</dbReference>
<accession>A0A6J6FME1</accession>
<dbReference type="GO" id="GO:0006412">
    <property type="term" value="P:translation"/>
    <property type="evidence" value="ECO:0007669"/>
    <property type="project" value="InterPro"/>
</dbReference>
<dbReference type="PANTHER" id="PTHR14413">
    <property type="entry name" value="RIBOSOMAL PROTEIN L17"/>
    <property type="match status" value="1"/>
</dbReference>
<dbReference type="InterPro" id="IPR036373">
    <property type="entry name" value="Ribosomal_bL17_sf"/>
</dbReference>
<protein>
    <submittedName>
        <fullName evidence="4">Unannotated protein</fullName>
    </submittedName>
</protein>
<keyword evidence="3" id="KW-0687">Ribonucleoprotein</keyword>
<evidence type="ECO:0000256" key="1">
    <source>
        <dbReference type="ARBA" id="ARBA00008777"/>
    </source>
</evidence>
<evidence type="ECO:0000313" key="4">
    <source>
        <dbReference type="EMBL" id="CAB4589951.1"/>
    </source>
</evidence>
<dbReference type="EMBL" id="CAEZUK010000006">
    <property type="protein sequence ID" value="CAB4589951.1"/>
    <property type="molecule type" value="Genomic_DNA"/>
</dbReference>
<dbReference type="SUPFAM" id="SSF64263">
    <property type="entry name" value="Prokaryotic ribosomal protein L17"/>
    <property type="match status" value="1"/>
</dbReference>
<comment type="similarity">
    <text evidence="1">Belongs to the bacterial ribosomal protein bL17 family.</text>
</comment>
<evidence type="ECO:0000256" key="3">
    <source>
        <dbReference type="ARBA" id="ARBA00023274"/>
    </source>
</evidence>
<dbReference type="Gene3D" id="3.90.1030.10">
    <property type="entry name" value="Ribosomal protein L17"/>
    <property type="match status" value="1"/>
</dbReference>
<name>A0A6J6FME1_9ZZZZ</name>
<sequence>MTHKLVAEVAPRYLERNGGYLRILKLGPRQGDNAPMARIELV</sequence>
<dbReference type="AlphaFoldDB" id="A0A6J6FME1"/>
<dbReference type="GO" id="GO:0003735">
    <property type="term" value="F:structural constituent of ribosome"/>
    <property type="evidence" value="ECO:0007669"/>
    <property type="project" value="InterPro"/>
</dbReference>
<reference evidence="4" key="1">
    <citation type="submission" date="2020-05" db="EMBL/GenBank/DDBJ databases">
        <authorList>
            <person name="Chiriac C."/>
            <person name="Salcher M."/>
            <person name="Ghai R."/>
            <person name="Kavagutti S V."/>
        </authorList>
    </citation>
    <scope>NUCLEOTIDE SEQUENCE</scope>
</reference>
<gene>
    <name evidence="4" type="ORF">UFOPK1820_00096</name>
</gene>
<keyword evidence="2" id="KW-0689">Ribosomal protein</keyword>
<organism evidence="4">
    <name type="scientific">freshwater metagenome</name>
    <dbReference type="NCBI Taxonomy" id="449393"/>
    <lineage>
        <taxon>unclassified sequences</taxon>
        <taxon>metagenomes</taxon>
        <taxon>ecological metagenomes</taxon>
    </lineage>
</organism>